<dbReference type="InterPro" id="IPR001139">
    <property type="entry name" value="Glyco_hydro_30"/>
</dbReference>
<dbReference type="PROSITE" id="PS51257">
    <property type="entry name" value="PROKAR_LIPOPROTEIN"/>
    <property type="match status" value="1"/>
</dbReference>
<dbReference type="PANTHER" id="PTHR11069">
    <property type="entry name" value="GLUCOSYLCERAMIDASE"/>
    <property type="match status" value="1"/>
</dbReference>
<comment type="similarity">
    <text evidence="1 4">Belongs to the glycosyl hydrolase 30 family.</text>
</comment>
<proteinExistence type="inferred from homology"/>
<organism evidence="6 7">
    <name type="scientific">Reichenbachiella ulvae</name>
    <dbReference type="NCBI Taxonomy" id="2980104"/>
    <lineage>
        <taxon>Bacteria</taxon>
        <taxon>Pseudomonadati</taxon>
        <taxon>Bacteroidota</taxon>
        <taxon>Cytophagia</taxon>
        <taxon>Cytophagales</taxon>
        <taxon>Reichenbachiellaceae</taxon>
        <taxon>Reichenbachiella</taxon>
    </lineage>
</organism>
<evidence type="ECO:0000313" key="7">
    <source>
        <dbReference type="Proteomes" id="UP001300692"/>
    </source>
</evidence>
<dbReference type="Proteomes" id="UP001300692">
    <property type="component" value="Unassembled WGS sequence"/>
</dbReference>
<dbReference type="InterPro" id="IPR013780">
    <property type="entry name" value="Glyco_hydro_b"/>
</dbReference>
<protein>
    <recommendedName>
        <fullName evidence="5">Glycosyl hydrolase family 30 TIM-barrel domain-containing protein</fullName>
    </recommendedName>
</protein>
<dbReference type="SUPFAM" id="SSF51445">
    <property type="entry name" value="(Trans)glycosidases"/>
    <property type="match status" value="1"/>
</dbReference>
<dbReference type="Pfam" id="PF02055">
    <property type="entry name" value="Glyco_hydro_30"/>
    <property type="match status" value="1"/>
</dbReference>
<dbReference type="Gene3D" id="2.60.40.1180">
    <property type="entry name" value="Golgi alpha-mannosidase II"/>
    <property type="match status" value="1"/>
</dbReference>
<dbReference type="InterPro" id="IPR017853">
    <property type="entry name" value="GH"/>
</dbReference>
<evidence type="ECO:0000256" key="1">
    <source>
        <dbReference type="ARBA" id="ARBA00005382"/>
    </source>
</evidence>
<evidence type="ECO:0000256" key="3">
    <source>
        <dbReference type="ARBA" id="ARBA00022801"/>
    </source>
</evidence>
<accession>A0ABT3CSR2</accession>
<evidence type="ECO:0000256" key="4">
    <source>
        <dbReference type="RuleBase" id="RU361188"/>
    </source>
</evidence>
<keyword evidence="3 4" id="KW-0378">Hydrolase</keyword>
<keyword evidence="2" id="KW-0732">Signal</keyword>
<gene>
    <name evidence="6" type="ORF">N7U62_08015</name>
</gene>
<keyword evidence="4" id="KW-0326">Glycosidase</keyword>
<dbReference type="PANTHER" id="PTHR11069:SF38">
    <property type="entry name" value="GLUCURONOXYLANASE XYNC"/>
    <property type="match status" value="1"/>
</dbReference>
<dbReference type="EMBL" id="JAOYOD010000001">
    <property type="protein sequence ID" value="MCV9386603.1"/>
    <property type="molecule type" value="Genomic_DNA"/>
</dbReference>
<reference evidence="6 7" key="1">
    <citation type="submission" date="2022-10" db="EMBL/GenBank/DDBJ databases">
        <title>Comparative genomics and taxonomic characterization of three novel marine species of genus Reichenbachiella exhibiting antioxidant and polysaccharide degradation activities.</title>
        <authorList>
            <person name="Muhammad N."/>
            <person name="Lee Y.-J."/>
            <person name="Ko J."/>
            <person name="Kim S.-G."/>
        </authorList>
    </citation>
    <scope>NUCLEOTIDE SEQUENCE [LARGE SCALE GENOMIC DNA]</scope>
    <source>
        <strain evidence="6 7">ABR2-5</strain>
    </source>
</reference>
<name>A0ABT3CSR2_9BACT</name>
<dbReference type="RefSeq" id="WP_264137414.1">
    <property type="nucleotide sequence ID" value="NZ_JAOYOD010000001.1"/>
</dbReference>
<feature type="domain" description="Glycosyl hydrolase family 30 TIM-barrel" evidence="5">
    <location>
        <begin position="93"/>
        <end position="187"/>
    </location>
</feature>
<dbReference type="Gene3D" id="3.20.20.80">
    <property type="entry name" value="Glycosidases"/>
    <property type="match status" value="1"/>
</dbReference>
<keyword evidence="7" id="KW-1185">Reference proteome</keyword>
<evidence type="ECO:0000256" key="2">
    <source>
        <dbReference type="ARBA" id="ARBA00022729"/>
    </source>
</evidence>
<sequence>MKRIFYFGLALITSLFSCQEDIKQPDRSDPGVNINLIPSTTFQTISGFGGANQMWGSTFPNNEEIDKAFGSGDEDLGLSIFRVRIASNPNEWPLIIDVAKRAQGHGAKILASPWSPPPALKSNNSDISGHLLEENYGAYVSHLNDFISLMESNGVDIYAISIQNEPDIEVSYESCDWTSSEILNFIKNYGDKIVGAKVTSAESFNFNHAYTDMLLNDEAALNNFDIIAGHIYGGGQEAYPLAESKEKEIWMTEYLMNLNVGDWQAAEDGTKWNETMEMLGTMQTAMNNNWNAYIWWYLKRYYSFIGDGDEGTVNGEILKRGYAYSHFSKFIKPGYQRIDLETSSSIDATITAYQGEGHLVAIILNDTNATIKVNLSAAERDINKAYTFLTNISVNRGYSELEITEGKAELSISPNSVYTVILE</sequence>
<comment type="caution">
    <text evidence="6">The sequence shown here is derived from an EMBL/GenBank/DDBJ whole genome shotgun (WGS) entry which is preliminary data.</text>
</comment>
<evidence type="ECO:0000313" key="6">
    <source>
        <dbReference type="EMBL" id="MCV9386603.1"/>
    </source>
</evidence>
<evidence type="ECO:0000259" key="5">
    <source>
        <dbReference type="Pfam" id="PF02055"/>
    </source>
</evidence>
<dbReference type="InterPro" id="IPR033453">
    <property type="entry name" value="Glyco_hydro_30_TIM-barrel"/>
</dbReference>